<keyword evidence="2" id="KW-1185">Reference proteome</keyword>
<evidence type="ECO:0000313" key="2">
    <source>
        <dbReference type="Proteomes" id="UP000202763"/>
    </source>
</evidence>
<reference evidence="1 2" key="1">
    <citation type="submission" date="2015-05" db="EMBL/GenBank/DDBJ databases">
        <authorList>
            <person name="Wang D.B."/>
            <person name="Wang M."/>
        </authorList>
    </citation>
    <scope>NUCLEOTIDE SEQUENCE [LARGE SCALE GENOMIC DNA]</scope>
</reference>
<proteinExistence type="predicted"/>
<name>A0A0H4IST0_9CAUD</name>
<organism evidence="1 2">
    <name type="scientific">Pseudoalteromonas phage H101</name>
    <dbReference type="NCBI Taxonomy" id="1654919"/>
    <lineage>
        <taxon>Viruses</taxon>
        <taxon>Duplodnaviria</taxon>
        <taxon>Heunggongvirae</taxon>
        <taxon>Uroviricota</taxon>
        <taxon>Caudoviricetes</taxon>
        <taxon>Shandongvirus</taxon>
        <taxon>Shandongvirus H101</taxon>
    </lineage>
</organism>
<dbReference type="InterPro" id="IPR049156">
    <property type="entry name" value="Phage_chap_TAC_15-like"/>
</dbReference>
<accession>A0A0H4IST0</accession>
<dbReference type="Proteomes" id="UP000202763">
    <property type="component" value="Segment"/>
</dbReference>
<dbReference type="Pfam" id="PF21822">
    <property type="entry name" value="Phage_TAC_15"/>
    <property type="match status" value="1"/>
</dbReference>
<protein>
    <submittedName>
        <fullName evidence="1">Uncharacterized protein</fullName>
    </submittedName>
</protein>
<sequence>MQDFKPDNFFTQETIGGKRYTIQKLNGWDAWDGWTLILSTIAPIFGEVLDSRNVDEEMMFEKQHTFKEVLTILTHNIRKPEMRVLINQMLQGATVDGMPLDVDKEFGNGNVHNMQQVIIYAMKENFEGFFTESDIFQSVMGGLSKVMTGIGAE</sequence>
<dbReference type="RefSeq" id="YP_009225444.1">
    <property type="nucleotide sequence ID" value="NC_029094.1"/>
</dbReference>
<dbReference type="KEGG" id="vg:26796505"/>
<dbReference type="EMBL" id="KR534323">
    <property type="protein sequence ID" value="AKO60911.1"/>
    <property type="molecule type" value="Genomic_DNA"/>
</dbReference>
<evidence type="ECO:0000313" key="1">
    <source>
        <dbReference type="EMBL" id="AKO60911.1"/>
    </source>
</evidence>
<dbReference type="GeneID" id="26796505"/>